<keyword evidence="1" id="KW-0040">ANK repeat</keyword>
<dbReference type="PANTHER" id="PTHR24168:SF21">
    <property type="entry name" value="KANK, ISOFORM D"/>
    <property type="match status" value="1"/>
</dbReference>
<feature type="compositionally biased region" description="Basic and acidic residues" evidence="2">
    <location>
        <begin position="669"/>
        <end position="681"/>
    </location>
</feature>
<feature type="region of interest" description="Disordered" evidence="2">
    <location>
        <begin position="1"/>
        <end position="26"/>
    </location>
</feature>
<dbReference type="PANTHER" id="PTHR24168">
    <property type="entry name" value="KN MOTIF AND ANKYRIN REPEAT DOMAIN-CONTAINING"/>
    <property type="match status" value="1"/>
</dbReference>
<evidence type="ECO:0000256" key="1">
    <source>
        <dbReference type="PROSITE-ProRule" id="PRU00023"/>
    </source>
</evidence>
<feature type="compositionally biased region" description="Acidic residues" evidence="2">
    <location>
        <begin position="657"/>
        <end position="667"/>
    </location>
</feature>
<dbReference type="PRINTS" id="PR01415">
    <property type="entry name" value="ANKYRIN"/>
</dbReference>
<dbReference type="AlphaFoldDB" id="A0AAD5LVY0"/>
<organism evidence="3 4">
    <name type="scientific">Parelaphostrongylus tenuis</name>
    <name type="common">Meningeal worm</name>
    <dbReference type="NCBI Taxonomy" id="148309"/>
    <lineage>
        <taxon>Eukaryota</taxon>
        <taxon>Metazoa</taxon>
        <taxon>Ecdysozoa</taxon>
        <taxon>Nematoda</taxon>
        <taxon>Chromadorea</taxon>
        <taxon>Rhabditida</taxon>
        <taxon>Rhabditina</taxon>
        <taxon>Rhabditomorpha</taxon>
        <taxon>Strongyloidea</taxon>
        <taxon>Metastrongylidae</taxon>
        <taxon>Parelaphostrongylus</taxon>
    </lineage>
</organism>
<dbReference type="SUPFAM" id="SSF48403">
    <property type="entry name" value="Ankyrin repeat"/>
    <property type="match status" value="1"/>
</dbReference>
<feature type="compositionally biased region" description="Pro residues" evidence="2">
    <location>
        <begin position="1"/>
        <end position="11"/>
    </location>
</feature>
<feature type="compositionally biased region" description="Basic and acidic residues" evidence="2">
    <location>
        <begin position="40"/>
        <end position="53"/>
    </location>
</feature>
<dbReference type="PROSITE" id="PS50088">
    <property type="entry name" value="ANK_REPEAT"/>
    <property type="match status" value="3"/>
</dbReference>
<dbReference type="InterPro" id="IPR047184">
    <property type="entry name" value="KANK1-4"/>
</dbReference>
<feature type="repeat" description="ANK" evidence="1">
    <location>
        <begin position="761"/>
        <end position="785"/>
    </location>
</feature>
<evidence type="ECO:0000256" key="2">
    <source>
        <dbReference type="SAM" id="MobiDB-lite"/>
    </source>
</evidence>
<dbReference type="EMBL" id="JAHQIW010000107">
    <property type="protein sequence ID" value="KAJ1346058.1"/>
    <property type="molecule type" value="Genomic_DNA"/>
</dbReference>
<dbReference type="Proteomes" id="UP001196413">
    <property type="component" value="Unassembled WGS sequence"/>
</dbReference>
<dbReference type="SMART" id="SM00248">
    <property type="entry name" value="ANK"/>
    <property type="match status" value="5"/>
</dbReference>
<feature type="region of interest" description="Disordered" evidence="2">
    <location>
        <begin position="40"/>
        <end position="91"/>
    </location>
</feature>
<dbReference type="Gene3D" id="1.25.40.20">
    <property type="entry name" value="Ankyrin repeat-containing domain"/>
    <property type="match status" value="1"/>
</dbReference>
<feature type="repeat" description="ANK" evidence="1">
    <location>
        <begin position="833"/>
        <end position="865"/>
    </location>
</feature>
<dbReference type="PROSITE" id="PS50297">
    <property type="entry name" value="ANK_REP_REGION"/>
    <property type="match status" value="3"/>
</dbReference>
<evidence type="ECO:0000313" key="4">
    <source>
        <dbReference type="Proteomes" id="UP001196413"/>
    </source>
</evidence>
<feature type="repeat" description="ANK" evidence="1">
    <location>
        <begin position="866"/>
        <end position="888"/>
    </location>
</feature>
<reference evidence="3" key="1">
    <citation type="submission" date="2021-06" db="EMBL/GenBank/DDBJ databases">
        <title>Parelaphostrongylus tenuis whole genome reference sequence.</title>
        <authorList>
            <person name="Garwood T.J."/>
            <person name="Larsen P.A."/>
            <person name="Fountain-Jones N.M."/>
            <person name="Garbe J.R."/>
            <person name="Macchietto M.G."/>
            <person name="Kania S.A."/>
            <person name="Gerhold R.W."/>
            <person name="Richards J.E."/>
            <person name="Wolf T.M."/>
        </authorList>
    </citation>
    <scope>NUCLEOTIDE SEQUENCE</scope>
    <source>
        <strain evidence="3">MNPRO001-30</strain>
        <tissue evidence="3">Meninges</tissue>
    </source>
</reference>
<dbReference type="InterPro" id="IPR002110">
    <property type="entry name" value="Ankyrin_rpt"/>
</dbReference>
<gene>
    <name evidence="3" type="ORF">KIN20_000739</name>
</gene>
<evidence type="ECO:0000313" key="3">
    <source>
        <dbReference type="EMBL" id="KAJ1346058.1"/>
    </source>
</evidence>
<feature type="region of interest" description="Disordered" evidence="2">
    <location>
        <begin position="580"/>
        <end position="599"/>
    </location>
</feature>
<feature type="compositionally biased region" description="Polar residues" evidence="2">
    <location>
        <begin position="641"/>
        <end position="653"/>
    </location>
</feature>
<dbReference type="Pfam" id="PF12796">
    <property type="entry name" value="Ank_2"/>
    <property type="match status" value="2"/>
</dbReference>
<proteinExistence type="predicted"/>
<sequence length="939" mass="103488">MQGTPTKPPLKPTMNGHLATSKSTNSAYTALGRTITEIKARNTESPFERERPNSRVGSRVGTPIDLGVPTYNGTASLSRPRTPHRSDAERELKTSFPETTLERTLLYSATNNGNWRRPVNENKPLLPSNGHIGDFASLRRGRPYAVSDPEMPNRIRYYSTSPKMTKKLQAVPPLPSVSQFTYTHHNGNTILAKTQGTSMSPNLDDEKHRLSKEMISVGVCTGPLPPVKPCNECSPLRKEVQELLKRIAKAEEQPSVLSIGTLTDKLETVEIAVGETTQCYSIGTSMQISMTVDCGVDAPQQAEYQCKECQTSAVFDLFEVGVTAQPDVVDVGLQTDERPQSVAHFGVNTEDVTKEQPIEKVDRSVTTDESSVKPKAINQETMTPCKFYRNIHCQTELRHELEAQEVAVPTKQGAEVMLKDVECQTETETNYHEESVTFDGIVDDDATTCLRCKQREETFTRNVGVGVCSIVDKVCIVCDKATSEDVHENDAPGFKVEKDETRTYEFNKARAAAVKKLLTSEQKQPFVRGTAVSKSARFERNKGDDLEYITEKNKSATSFSPATTPSGETMDALKSKVVLKKESPMPSSSLPDPIPARIPRPKISKFALPIENAETPDEAEEVADRLTPLRSELRSLERWPRSSTQTPPYSSYRTESESDEDSDDSEGCYDTHEDGLDHDDSPYEISAPMREAMESLNSHLIQPGSITPETADWAFKYVQHEWLKCAARKNSQFEAVDILIEQLKELSDALLKVVVNITDQNGNTALHYAVSHGNFLVVSSLLDSGECQLNLANRAGYSAVMLAALCSLENDVEKVVVQRLFELGDVNARAAQHGQTALMLSVSHGKKSTTELLLACGADVNLQDEEGSTALMCAAEHGHKEIVKLLLSQPKIDAALTDCDSSTALSIAVENGHRDIGVLIYAHLNYNRADSIEETKTSN</sequence>
<dbReference type="GO" id="GO:0005856">
    <property type="term" value="C:cytoskeleton"/>
    <property type="evidence" value="ECO:0007669"/>
    <property type="project" value="TreeGrafter"/>
</dbReference>
<feature type="region of interest" description="Disordered" evidence="2">
    <location>
        <begin position="637"/>
        <end position="683"/>
    </location>
</feature>
<accession>A0AAD5LVY0</accession>
<dbReference type="GO" id="GO:0030837">
    <property type="term" value="P:negative regulation of actin filament polymerization"/>
    <property type="evidence" value="ECO:0007669"/>
    <property type="project" value="InterPro"/>
</dbReference>
<dbReference type="InterPro" id="IPR036770">
    <property type="entry name" value="Ankyrin_rpt-contain_sf"/>
</dbReference>
<name>A0AAD5LVY0_PARTN</name>
<dbReference type="GO" id="GO:0005737">
    <property type="term" value="C:cytoplasm"/>
    <property type="evidence" value="ECO:0007669"/>
    <property type="project" value="TreeGrafter"/>
</dbReference>
<comment type="caution">
    <text evidence="3">The sequence shown here is derived from an EMBL/GenBank/DDBJ whole genome shotgun (WGS) entry which is preliminary data.</text>
</comment>
<protein>
    <submittedName>
        <fullName evidence="3">Uncharacterized protein</fullName>
    </submittedName>
</protein>
<keyword evidence="4" id="KW-1185">Reference proteome</keyword>